<evidence type="ECO:0000313" key="3">
    <source>
        <dbReference type="Proteomes" id="UP001257909"/>
    </source>
</evidence>
<dbReference type="RefSeq" id="WP_310280305.1">
    <property type="nucleotide sequence ID" value="NZ_JAVDWR010000014.1"/>
</dbReference>
<gene>
    <name evidence="2" type="ORF">J2W69_003221</name>
</gene>
<name>A0ABU1W2R3_9GAMM</name>
<keyword evidence="1" id="KW-0472">Membrane</keyword>
<evidence type="ECO:0000256" key="1">
    <source>
        <dbReference type="SAM" id="Phobius"/>
    </source>
</evidence>
<keyword evidence="3" id="KW-1185">Reference proteome</keyword>
<dbReference type="Proteomes" id="UP001257909">
    <property type="component" value="Unassembled WGS sequence"/>
</dbReference>
<sequence length="62" mass="7042">MMNTPEQIQLPGLRQLLSAFVVLVLILLAFDSALQWLSFSLQQQPFVAPELLLPMSWLAILF</sequence>
<organism evidence="2 3">
    <name type="scientific">Rheinheimera soli</name>
    <dbReference type="NCBI Taxonomy" id="443616"/>
    <lineage>
        <taxon>Bacteria</taxon>
        <taxon>Pseudomonadati</taxon>
        <taxon>Pseudomonadota</taxon>
        <taxon>Gammaproteobacteria</taxon>
        <taxon>Chromatiales</taxon>
        <taxon>Chromatiaceae</taxon>
        <taxon>Rheinheimera</taxon>
    </lineage>
</organism>
<protein>
    <recommendedName>
        <fullName evidence="4">Rod shape-determining protein MreD</fullName>
    </recommendedName>
</protein>
<comment type="caution">
    <text evidence="2">The sequence shown here is derived from an EMBL/GenBank/DDBJ whole genome shotgun (WGS) entry which is preliminary data.</text>
</comment>
<dbReference type="EMBL" id="JAVDWR010000014">
    <property type="protein sequence ID" value="MDR7122262.1"/>
    <property type="molecule type" value="Genomic_DNA"/>
</dbReference>
<evidence type="ECO:0000313" key="2">
    <source>
        <dbReference type="EMBL" id="MDR7122262.1"/>
    </source>
</evidence>
<keyword evidence="1" id="KW-0812">Transmembrane</keyword>
<proteinExistence type="predicted"/>
<accession>A0ABU1W2R3</accession>
<evidence type="ECO:0008006" key="4">
    <source>
        <dbReference type="Google" id="ProtNLM"/>
    </source>
</evidence>
<reference evidence="2 3" key="1">
    <citation type="submission" date="2023-07" db="EMBL/GenBank/DDBJ databases">
        <title>Sorghum-associated microbial communities from plants grown in Nebraska, USA.</title>
        <authorList>
            <person name="Schachtman D."/>
        </authorList>
    </citation>
    <scope>NUCLEOTIDE SEQUENCE [LARGE SCALE GENOMIC DNA]</scope>
    <source>
        <strain evidence="2 3">4138</strain>
    </source>
</reference>
<feature type="transmembrane region" description="Helical" evidence="1">
    <location>
        <begin position="12"/>
        <end position="30"/>
    </location>
</feature>
<keyword evidence="1" id="KW-1133">Transmembrane helix</keyword>